<gene>
    <name evidence="1" type="ORF">RFULGI_LOCUS7480</name>
</gene>
<evidence type="ECO:0000313" key="2">
    <source>
        <dbReference type="Proteomes" id="UP000789396"/>
    </source>
</evidence>
<keyword evidence="2" id="KW-1185">Reference proteome</keyword>
<protein>
    <submittedName>
        <fullName evidence="1">7437_t:CDS:1</fullName>
    </submittedName>
</protein>
<proteinExistence type="predicted"/>
<evidence type="ECO:0000313" key="1">
    <source>
        <dbReference type="EMBL" id="CAG8624490.1"/>
    </source>
</evidence>
<dbReference type="Proteomes" id="UP000789396">
    <property type="component" value="Unassembled WGS sequence"/>
</dbReference>
<sequence length="126" mass="14465">LSYNAEENKTILISLLKANIQQKTSNIIKEMKDTHKLYIAISDEANDKIIVESKKKGNKKNQFQQENSENKNYFCAEWALKENQVYGKKGGGKRMTETIKEILKSFFHAGDKDKIQIGELEAEEIP</sequence>
<reference evidence="1" key="1">
    <citation type="submission" date="2021-06" db="EMBL/GenBank/DDBJ databases">
        <authorList>
            <person name="Kallberg Y."/>
            <person name="Tangrot J."/>
            <person name="Rosling A."/>
        </authorList>
    </citation>
    <scope>NUCLEOTIDE SEQUENCE</scope>
    <source>
        <strain evidence="1">IN212</strain>
    </source>
</reference>
<dbReference type="OrthoDB" id="2439493at2759"/>
<dbReference type="EMBL" id="CAJVPZ010010905">
    <property type="protein sequence ID" value="CAG8624490.1"/>
    <property type="molecule type" value="Genomic_DNA"/>
</dbReference>
<comment type="caution">
    <text evidence="1">The sequence shown here is derived from an EMBL/GenBank/DDBJ whole genome shotgun (WGS) entry which is preliminary data.</text>
</comment>
<organism evidence="1 2">
    <name type="scientific">Racocetra fulgida</name>
    <dbReference type="NCBI Taxonomy" id="60492"/>
    <lineage>
        <taxon>Eukaryota</taxon>
        <taxon>Fungi</taxon>
        <taxon>Fungi incertae sedis</taxon>
        <taxon>Mucoromycota</taxon>
        <taxon>Glomeromycotina</taxon>
        <taxon>Glomeromycetes</taxon>
        <taxon>Diversisporales</taxon>
        <taxon>Gigasporaceae</taxon>
        <taxon>Racocetra</taxon>
    </lineage>
</organism>
<feature type="non-terminal residue" evidence="1">
    <location>
        <position position="126"/>
    </location>
</feature>
<dbReference type="AlphaFoldDB" id="A0A9N9GRF8"/>
<name>A0A9N9GRF8_9GLOM</name>
<accession>A0A9N9GRF8</accession>